<dbReference type="PANTHER" id="PTHR36842:SF1">
    <property type="entry name" value="PROTEIN TOLB"/>
    <property type="match status" value="1"/>
</dbReference>
<proteinExistence type="inferred from homology"/>
<keyword evidence="2" id="KW-0812">Transmembrane</keyword>
<keyword evidence="2" id="KW-0472">Membrane</keyword>
<evidence type="ECO:0000259" key="3">
    <source>
        <dbReference type="Pfam" id="PF01979"/>
    </source>
</evidence>
<gene>
    <name evidence="4" type="ORF">DVG78_15860</name>
</gene>
<organism evidence="4 5">
    <name type="scientific">Runella aurantiaca</name>
    <dbReference type="NCBI Taxonomy" id="2282308"/>
    <lineage>
        <taxon>Bacteria</taxon>
        <taxon>Pseudomonadati</taxon>
        <taxon>Bacteroidota</taxon>
        <taxon>Cytophagia</taxon>
        <taxon>Cytophagales</taxon>
        <taxon>Spirosomataceae</taxon>
        <taxon>Runella</taxon>
    </lineage>
</organism>
<evidence type="ECO:0000256" key="2">
    <source>
        <dbReference type="SAM" id="Phobius"/>
    </source>
</evidence>
<dbReference type="SUPFAM" id="SSF69304">
    <property type="entry name" value="Tricorn protease N-terminal domain"/>
    <property type="match status" value="1"/>
</dbReference>
<dbReference type="Gene3D" id="3.20.20.140">
    <property type="entry name" value="Metal-dependent hydrolases"/>
    <property type="match status" value="1"/>
</dbReference>
<dbReference type="SUPFAM" id="SSF51338">
    <property type="entry name" value="Composite domain of metallo-dependent hydrolases"/>
    <property type="match status" value="1"/>
</dbReference>
<dbReference type="GO" id="GO:0016810">
    <property type="term" value="F:hydrolase activity, acting on carbon-nitrogen (but not peptide) bonds"/>
    <property type="evidence" value="ECO:0007669"/>
    <property type="project" value="InterPro"/>
</dbReference>
<dbReference type="SUPFAM" id="SSF82171">
    <property type="entry name" value="DPP6 N-terminal domain-like"/>
    <property type="match status" value="1"/>
</dbReference>
<reference evidence="4 5" key="1">
    <citation type="submission" date="2018-07" db="EMBL/GenBank/DDBJ databases">
        <title>Genome analysis of Runella aurantiaca.</title>
        <authorList>
            <person name="Yang X."/>
        </authorList>
    </citation>
    <scope>NUCLEOTIDE SEQUENCE [LARGE SCALE GENOMIC DNA]</scope>
    <source>
        <strain evidence="4 5">YX9</strain>
    </source>
</reference>
<keyword evidence="2" id="KW-1133">Transmembrane helix</keyword>
<comment type="similarity">
    <text evidence="1">Belongs to the TolB family.</text>
</comment>
<keyword evidence="5" id="KW-1185">Reference proteome</keyword>
<dbReference type="SUPFAM" id="SSF51556">
    <property type="entry name" value="Metallo-dependent hydrolases"/>
    <property type="match status" value="1"/>
</dbReference>
<dbReference type="Pfam" id="PF01979">
    <property type="entry name" value="Amidohydro_1"/>
    <property type="match status" value="1"/>
</dbReference>
<dbReference type="AlphaFoldDB" id="A0A369I7M6"/>
<sequence length="1019" mass="112720">MLIQPSKWANVFPPKPFYSPYLNLLQMKFYTIAFLFFSMHVAAQRLDSKQITVNEGTNMAMALSPDGQTIAIDLQGTIYTLSAKGGVAKSLTDGMGDDRQPCWSPDGQRVAFQSYRGGTYHIWSVNKEGKDLKQHTSGPYDHREPFWAPDSKSIVCSSDRKGNYDIWKIDLSTGTATALTTHLEHDYTPAYSPDGKTLTFASSRANGAGIYLLLEDGTEKLLAPAGKGTPSAPAWSRDGKWISYQLLTVAETSLLSVEVATGKIVPLSKTGDDVFPFRAAWEANGSILYTTDGKIKRRGAEDGGSVEVPFQVTMTVSTPVYQRKTYDFDGPSLKTVKGIRSPVVSPDGKQVAFIALGDVWLLTIGLPKPVKLTDDVYYETDLAWSPDGKKLLFSADRTGNMDLYTLELSTRKITQLTQTADDEFQGSWLADGKKIAFMKQGLRNTLAVGTVLQIMDLTTNVTKAVYKPMFQPGQPSWSPNGKYVLLAALEAYSSKFREGVSKFLLVNSESGQAVSFDTPIPYQTPAMRYRNGPIWSPDGTKLAYVKDALLWVIDVNEDGQFKGQPRAVTSELAEAPTWTGDSKSLVYVATDHLRKVALADTSKQDIPLDLTWTNAKPKGTVVIHAGRLFDGKNEKLLTNVDLVVEDSRIKAIQPHRTNYPANYRKVDASNLTVMPGLFETHSHLDAQFGEKTGRIWLAYGITTVREPGSDPYDAVEQREAWHSGRRPGPFHFLTGALTDGGRIYYNMATAIGSEAQLKLELNRANRLGYDLIKTYVRMPDEWQQKITEYAHQNGMTISSHEIFPAARYGVDAVEHLGATSRRGYSPKLTSTAHSYEDVVQIISQSKMVITPTLALSGGYWSTITRDTSLFDTPQFRQLYPAYYRTGMLETAQQMKSQPSAIVLNYANSGKVAKRLLDSGARITSGTDSPIMPYGTSLHVELWSYVESGFTPFQALQTSMINAAKSLNVDKDLGTLEVGKIANISIVEGNPLQNIRDAQRVRYVLVNGKIYTLEELLKRP</sequence>
<keyword evidence="4" id="KW-0378">Hydrolase</keyword>
<name>A0A369I7M6_9BACT</name>
<dbReference type="Pfam" id="PF07676">
    <property type="entry name" value="PD40"/>
    <property type="match status" value="5"/>
</dbReference>
<feature type="transmembrane region" description="Helical" evidence="2">
    <location>
        <begin position="21"/>
        <end position="43"/>
    </location>
</feature>
<dbReference type="InterPro" id="IPR011059">
    <property type="entry name" value="Metal-dep_hydrolase_composite"/>
</dbReference>
<dbReference type="EMBL" id="QPIW01000012">
    <property type="protein sequence ID" value="RDB05042.1"/>
    <property type="molecule type" value="Genomic_DNA"/>
</dbReference>
<dbReference type="PANTHER" id="PTHR36842">
    <property type="entry name" value="PROTEIN TOLB HOMOLOG"/>
    <property type="match status" value="1"/>
</dbReference>
<dbReference type="InterPro" id="IPR011042">
    <property type="entry name" value="6-blade_b-propeller_TolB-like"/>
</dbReference>
<dbReference type="InterPro" id="IPR006680">
    <property type="entry name" value="Amidohydro-rel"/>
</dbReference>
<dbReference type="Proteomes" id="UP000253141">
    <property type="component" value="Unassembled WGS sequence"/>
</dbReference>
<dbReference type="Gene3D" id="2.120.10.30">
    <property type="entry name" value="TolB, C-terminal domain"/>
    <property type="match status" value="3"/>
</dbReference>
<evidence type="ECO:0000313" key="4">
    <source>
        <dbReference type="EMBL" id="RDB05042.1"/>
    </source>
</evidence>
<accession>A0A369I7M6</accession>
<comment type="caution">
    <text evidence="4">The sequence shown here is derived from an EMBL/GenBank/DDBJ whole genome shotgun (WGS) entry which is preliminary data.</text>
</comment>
<dbReference type="InterPro" id="IPR011659">
    <property type="entry name" value="WD40"/>
</dbReference>
<dbReference type="Gene3D" id="2.30.40.10">
    <property type="entry name" value="Urease, subunit C, domain 1"/>
    <property type="match status" value="1"/>
</dbReference>
<evidence type="ECO:0000256" key="1">
    <source>
        <dbReference type="ARBA" id="ARBA00009820"/>
    </source>
</evidence>
<feature type="domain" description="Amidohydrolase-related" evidence="3">
    <location>
        <begin position="912"/>
        <end position="1009"/>
    </location>
</feature>
<evidence type="ECO:0000313" key="5">
    <source>
        <dbReference type="Proteomes" id="UP000253141"/>
    </source>
</evidence>
<protein>
    <submittedName>
        <fullName evidence="4">Amidohydrolase</fullName>
    </submittedName>
</protein>
<dbReference type="InterPro" id="IPR032466">
    <property type="entry name" value="Metal_Hydrolase"/>
</dbReference>